<dbReference type="EMBL" id="JBHUDE010000147">
    <property type="protein sequence ID" value="MFD1609076.1"/>
    <property type="molecule type" value="Genomic_DNA"/>
</dbReference>
<feature type="transmembrane region" description="Helical" evidence="1">
    <location>
        <begin position="36"/>
        <end position="55"/>
    </location>
</feature>
<keyword evidence="1" id="KW-1133">Transmembrane helix</keyword>
<dbReference type="RefSeq" id="WP_379598498.1">
    <property type="nucleotide sequence ID" value="NZ_JBHUDE010000147.1"/>
</dbReference>
<keyword evidence="1" id="KW-0472">Membrane</keyword>
<keyword evidence="1" id="KW-0812">Transmembrane</keyword>
<sequence length="85" mass="9501">MKENKLALYFNMILGTIGSILIALAAVWYSSKVNDLVGNAFILFGFILVMGYISYLENNAGISKKLTWSRVILSIILFICIVFSM</sequence>
<reference evidence="3" key="1">
    <citation type="journal article" date="2019" name="Int. J. Syst. Evol. Microbiol.">
        <title>The Global Catalogue of Microorganisms (GCM) 10K type strain sequencing project: providing services to taxonomists for standard genome sequencing and annotation.</title>
        <authorList>
            <consortium name="The Broad Institute Genomics Platform"/>
            <consortium name="The Broad Institute Genome Sequencing Center for Infectious Disease"/>
            <person name="Wu L."/>
            <person name="Ma J."/>
        </authorList>
    </citation>
    <scope>NUCLEOTIDE SEQUENCE [LARGE SCALE GENOMIC DNA]</scope>
    <source>
        <strain evidence="3">CGMCC 1.12376</strain>
    </source>
</reference>
<proteinExistence type="predicted"/>
<evidence type="ECO:0000313" key="3">
    <source>
        <dbReference type="Proteomes" id="UP001597221"/>
    </source>
</evidence>
<feature type="transmembrane region" description="Helical" evidence="1">
    <location>
        <begin position="7"/>
        <end position="30"/>
    </location>
</feature>
<comment type="caution">
    <text evidence="2">The sequence shown here is derived from an EMBL/GenBank/DDBJ whole genome shotgun (WGS) entry which is preliminary data.</text>
</comment>
<accession>A0ABW4HUR6</accession>
<keyword evidence="3" id="KW-1185">Reference proteome</keyword>
<name>A0ABW4HUR6_9BACI</name>
<organism evidence="2 3">
    <name type="scientific">Oceanobacillus luteolus</name>
    <dbReference type="NCBI Taxonomy" id="1274358"/>
    <lineage>
        <taxon>Bacteria</taxon>
        <taxon>Bacillati</taxon>
        <taxon>Bacillota</taxon>
        <taxon>Bacilli</taxon>
        <taxon>Bacillales</taxon>
        <taxon>Bacillaceae</taxon>
        <taxon>Oceanobacillus</taxon>
    </lineage>
</organism>
<gene>
    <name evidence="2" type="ORF">ACFSBH_15785</name>
</gene>
<feature type="transmembrane region" description="Helical" evidence="1">
    <location>
        <begin position="67"/>
        <end position="84"/>
    </location>
</feature>
<evidence type="ECO:0000256" key="1">
    <source>
        <dbReference type="SAM" id="Phobius"/>
    </source>
</evidence>
<protein>
    <submittedName>
        <fullName evidence="2">Uncharacterized protein</fullName>
    </submittedName>
</protein>
<dbReference type="Proteomes" id="UP001597221">
    <property type="component" value="Unassembled WGS sequence"/>
</dbReference>
<evidence type="ECO:0000313" key="2">
    <source>
        <dbReference type="EMBL" id="MFD1609076.1"/>
    </source>
</evidence>